<dbReference type="PANTHER" id="PTHR42824">
    <property type="entry name" value="GLUTAMINE AMIDOTRANSFERASE"/>
    <property type="match status" value="1"/>
</dbReference>
<sequence>MMCRMIGFISFEKKELHPYFKALEEQALHGKGGPHGDGWGMVAYGDQSLLMRKSAKPVWEASLNEGTADVALFHARQASFKGAELRLSHPFVHEMNGEIWAFAHNGTIQNLAPFASDDEIDTQIYSKLFISYLKNDTPVNAARRTVQEIIKIAKSEFTSLNAIIINAHQMLTFRIVQKDPDDYHTLFYSERSDSLTVSTEKFGEDEWTLLENGEYLFASKFDSKIDFEVGKIFK</sequence>
<proteinExistence type="predicted"/>
<dbReference type="InterPro" id="IPR029055">
    <property type="entry name" value="Ntn_hydrolases_N"/>
</dbReference>
<keyword evidence="1" id="KW-0315">Glutamine amidotransferase</keyword>
<comment type="caution">
    <text evidence="3">The sequence shown here is derived from an EMBL/GenBank/DDBJ whole genome shotgun (WGS) entry which is preliminary data.</text>
</comment>
<reference evidence="3" key="1">
    <citation type="journal article" date="2020" name="mSystems">
        <title>Genome- and Community-Level Interaction Insights into Carbon Utilization and Element Cycling Functions of Hydrothermarchaeota in Hydrothermal Sediment.</title>
        <authorList>
            <person name="Zhou Z."/>
            <person name="Liu Y."/>
            <person name="Xu W."/>
            <person name="Pan J."/>
            <person name="Luo Z.H."/>
            <person name="Li M."/>
        </authorList>
    </citation>
    <scope>NUCLEOTIDE SEQUENCE [LARGE SCALE GENOMIC DNA]</scope>
    <source>
        <strain evidence="3">SpSt-966</strain>
    </source>
</reference>
<dbReference type="PANTHER" id="PTHR42824:SF1">
    <property type="entry name" value="GLUTAMINE AMIDOTRANSFERASE YAFJ-RELATED"/>
    <property type="match status" value="1"/>
</dbReference>
<dbReference type="EMBL" id="DTPE01000188">
    <property type="protein sequence ID" value="HGE75391.1"/>
    <property type="molecule type" value="Genomic_DNA"/>
</dbReference>
<dbReference type="Gene3D" id="3.60.20.10">
    <property type="entry name" value="Glutamine Phosphoribosylpyrophosphate, subunit 1, domain 1"/>
    <property type="match status" value="1"/>
</dbReference>
<organism evidence="3">
    <name type="scientific">Mesoaciditoga lauensis</name>
    <dbReference type="NCBI Taxonomy" id="1495039"/>
    <lineage>
        <taxon>Bacteria</taxon>
        <taxon>Thermotogati</taxon>
        <taxon>Thermotogota</taxon>
        <taxon>Thermotogae</taxon>
        <taxon>Mesoaciditogales</taxon>
        <taxon>Mesoaciditogaceae</taxon>
        <taxon>Mesoaciditoga</taxon>
    </lineage>
</organism>
<dbReference type="SUPFAM" id="SSF56235">
    <property type="entry name" value="N-terminal nucleophile aminohydrolases (Ntn hydrolases)"/>
    <property type="match status" value="1"/>
</dbReference>
<dbReference type="Pfam" id="PF13230">
    <property type="entry name" value="GATase_4"/>
    <property type="match status" value="1"/>
</dbReference>
<gene>
    <name evidence="3" type="ORF">ENX73_04630</name>
</gene>
<dbReference type="InterPro" id="IPR026869">
    <property type="entry name" value="EgtC-like"/>
</dbReference>
<accession>A0A7V3VTD2</accession>
<feature type="domain" description="Glutamine amidotransferase type-2" evidence="2">
    <location>
        <begin position="3"/>
        <end position="234"/>
    </location>
</feature>
<dbReference type="AlphaFoldDB" id="A0A7V3VTD2"/>
<evidence type="ECO:0000259" key="2">
    <source>
        <dbReference type="PROSITE" id="PS51278"/>
    </source>
</evidence>
<evidence type="ECO:0000313" key="3">
    <source>
        <dbReference type="EMBL" id="HGE75391.1"/>
    </source>
</evidence>
<evidence type="ECO:0000256" key="1">
    <source>
        <dbReference type="ARBA" id="ARBA00022962"/>
    </source>
</evidence>
<dbReference type="InterPro" id="IPR017932">
    <property type="entry name" value="GATase_2_dom"/>
</dbReference>
<name>A0A7V3VTD2_9BACT</name>
<dbReference type="PROSITE" id="PS51278">
    <property type="entry name" value="GATASE_TYPE_2"/>
    <property type="match status" value="1"/>
</dbReference>
<protein>
    <recommendedName>
        <fullName evidence="2">Glutamine amidotransferase type-2 domain-containing protein</fullName>
    </recommendedName>
</protein>